<dbReference type="InterPro" id="IPR036431">
    <property type="entry name" value="ARID_dom_sf"/>
</dbReference>
<keyword evidence="3" id="KW-1185">Reference proteome</keyword>
<dbReference type="PANTHER" id="PTHR46691:SF1">
    <property type="entry name" value="AT-RICH INTERACTIVE DOMAIN-CONTAINING PROTEIN 2"/>
    <property type="match status" value="1"/>
</dbReference>
<dbReference type="RefSeq" id="XP_010918166.1">
    <property type="nucleotide sequence ID" value="XM_010919864.2"/>
</dbReference>
<feature type="region of interest" description="Disordered" evidence="1">
    <location>
        <begin position="158"/>
        <end position="189"/>
    </location>
</feature>
<dbReference type="CDD" id="cd16872">
    <property type="entry name" value="ARID_HMGB9-like"/>
    <property type="match status" value="1"/>
</dbReference>
<dbReference type="SMART" id="SM01014">
    <property type="entry name" value="ARID"/>
    <property type="match status" value="1"/>
</dbReference>
<dbReference type="SUPFAM" id="SSF46774">
    <property type="entry name" value="ARID-like"/>
    <property type="match status" value="1"/>
</dbReference>
<gene>
    <name evidence="4" type="primary">LOC105042579</name>
</gene>
<feature type="region of interest" description="Disordered" evidence="1">
    <location>
        <begin position="221"/>
        <end position="266"/>
    </location>
</feature>
<dbReference type="PROSITE" id="PS51011">
    <property type="entry name" value="ARID"/>
    <property type="match status" value="1"/>
</dbReference>
<dbReference type="InterPro" id="IPR045303">
    <property type="entry name" value="ARID_HMGB9-like"/>
</dbReference>
<feature type="domain" description="ARID" evidence="2">
    <location>
        <begin position="43"/>
        <end position="134"/>
    </location>
</feature>
<dbReference type="Proteomes" id="UP000504607">
    <property type="component" value="Chromosome 4"/>
</dbReference>
<dbReference type="AlphaFoldDB" id="A0A6I9QZZ7"/>
<sequence>MENKINELTQKQGGLEMEAEKIMMKNMQVNNYPVVLATHEQVVMDRAMFMDTLKQFHSAMETRLSIPILGGKCLDLHLLYVQVTQNGGIEKVVKEKGWKDVIAAFAFPKTTTSAAFVLKKCYLEFLFHYEQVYFFRKQGPSSYLDYLNIKFSKTKINRTKSTSSSAKTTSKRKRNKPEQKNKGIRNIPISGDIDGEFEHGYFVTMRVGAQALRGVIYKRKQSSEAVPPASGNTSNAGVPDVSPAQPSCSRAEDNAGNQSVDEGMEK</sequence>
<dbReference type="OrthoDB" id="338531at2759"/>
<dbReference type="PANTHER" id="PTHR46691">
    <property type="entry name" value="HIGH MOBILITY GROUP B PROTEIN 9"/>
    <property type="match status" value="1"/>
</dbReference>
<dbReference type="GO" id="GO:0003677">
    <property type="term" value="F:DNA binding"/>
    <property type="evidence" value="ECO:0007669"/>
    <property type="project" value="InterPro"/>
</dbReference>
<reference evidence="4" key="1">
    <citation type="submission" date="2025-08" db="UniProtKB">
        <authorList>
            <consortium name="RefSeq"/>
        </authorList>
    </citation>
    <scope>IDENTIFICATION</scope>
</reference>
<feature type="compositionally biased region" description="Low complexity" evidence="1">
    <location>
        <begin position="159"/>
        <end position="168"/>
    </location>
</feature>
<accession>A0A6I9QZZ7</accession>
<evidence type="ECO:0000313" key="4">
    <source>
        <dbReference type="RefSeq" id="XP_010918166.1"/>
    </source>
</evidence>
<dbReference type="InterPro" id="IPR001606">
    <property type="entry name" value="ARID_dom"/>
</dbReference>
<organism evidence="3 4">
    <name type="scientific">Elaeis guineensis var. tenera</name>
    <name type="common">Oil palm</name>
    <dbReference type="NCBI Taxonomy" id="51953"/>
    <lineage>
        <taxon>Eukaryota</taxon>
        <taxon>Viridiplantae</taxon>
        <taxon>Streptophyta</taxon>
        <taxon>Embryophyta</taxon>
        <taxon>Tracheophyta</taxon>
        <taxon>Spermatophyta</taxon>
        <taxon>Magnoliopsida</taxon>
        <taxon>Liliopsida</taxon>
        <taxon>Arecaceae</taxon>
        <taxon>Arecoideae</taxon>
        <taxon>Cocoseae</taxon>
        <taxon>Elaeidinae</taxon>
        <taxon>Elaeis</taxon>
    </lineage>
</organism>
<dbReference type="Gene3D" id="1.10.150.60">
    <property type="entry name" value="ARID DNA-binding domain"/>
    <property type="match status" value="1"/>
</dbReference>
<evidence type="ECO:0000256" key="1">
    <source>
        <dbReference type="SAM" id="MobiDB-lite"/>
    </source>
</evidence>
<protein>
    <submittedName>
        <fullName evidence="4">High mobility group B protein 9-like</fullName>
    </submittedName>
</protein>
<evidence type="ECO:0000313" key="3">
    <source>
        <dbReference type="Proteomes" id="UP000504607"/>
    </source>
</evidence>
<proteinExistence type="predicted"/>
<dbReference type="SMART" id="SM00501">
    <property type="entry name" value="BRIGHT"/>
    <property type="match status" value="1"/>
</dbReference>
<dbReference type="Pfam" id="PF01388">
    <property type="entry name" value="ARID"/>
    <property type="match status" value="1"/>
</dbReference>
<dbReference type="InParanoid" id="A0A6I9QZZ7"/>
<evidence type="ECO:0000259" key="2">
    <source>
        <dbReference type="PROSITE" id="PS51011"/>
    </source>
</evidence>
<name>A0A6I9QZZ7_ELAGV</name>